<organism evidence="2 3">
    <name type="scientific">Ogataea philodendri</name>
    <dbReference type="NCBI Taxonomy" id="1378263"/>
    <lineage>
        <taxon>Eukaryota</taxon>
        <taxon>Fungi</taxon>
        <taxon>Dikarya</taxon>
        <taxon>Ascomycota</taxon>
        <taxon>Saccharomycotina</taxon>
        <taxon>Pichiomycetes</taxon>
        <taxon>Pichiales</taxon>
        <taxon>Pichiaceae</taxon>
        <taxon>Ogataea</taxon>
    </lineage>
</organism>
<name>A0A9P8P5U4_9ASCO</name>
<dbReference type="RefSeq" id="XP_046060996.1">
    <property type="nucleotide sequence ID" value="XM_046205009.1"/>
</dbReference>
<dbReference type="OrthoDB" id="3991743at2759"/>
<gene>
    <name evidence="2" type="ORF">OGAPHI_003980</name>
</gene>
<dbReference type="GeneID" id="70235945"/>
<sequence length="1072" mass="126792">MPDSYDLYDLLELLRLLNELGREPVPDIGQLRQIRILWQIILGIDEHGFDASKYTNISLELRSRLGNVTYQCLASQEPDPSFSIHNALGDVLLTRSMIRSIEEETGHGRREDITQELSMINKIRLVLFDLENVISNVSVKTSLVEYIARAYEYEIQYHMNAGVLLEDTTSDLIKNEDSLVPLMFESNNVSFDTCYKQSLLMLTASSRSGTDTRSKIHKAAKLTVESFMNLNNISIVYNLHLISEYHLRIFNIIKYPLRNLHHKHNLEHAIDEYFSLHPILPILKPIIRQLTSESRPLNDSTSEIFGLLAQLVEKYLQTSSAPLPVKWFPRVFEVYVNVLQEEGTNFEQDVFFQDIKRATLKWKDREITSNSFAKELLALSLIPSSEPFSFDGQILPSPAMRYALVSVKNEFDLKSKYMRLWFDSMTYLHTDRELLSIWKRSVKQTYLKKWFDRTIDNVSKNEEAAAFQTLRTLRDSFHGWKVKTEAQRELQTKADTQLLSKTFSRWKQKVAVYSQQENKCLDLGPLKKKYFKLWRLASMDRGSHLARINNQIIIKVTFDKWRSKFSQQQKLVTTANETRKLLTQSHFFDIWVSRSSSSLKKVQTLQHYERQLLQAKTFQSWVKAYNLHMLKQEVQHNNDQHLVHWIFQNWKQFHTHERILGNYLREQDAETLKKYFAKWLSVRRLNAVADQFRDQSVIQRTVEQWKLSLQESKVRHQREKLIAEKYLKSWRLRTRRDAFLQGVHDRSTSRIFDLWHEAASRYSSLRNVADDAATKSRKKTFFRSWDVLVAQRQQALVRAEEWRMDQDEKRDRELLETLVQLWKHSATENELKRQKLETILAKFNSSSTIAKKFRLWREKYTDFRQDEDEADDFRALTLETRMLGKWIRRFDRVLELNQICDNQIEVNNVDLLSHIVSQMSLKAIKIQTDLRNADRFKERWTRNKQRMFFDMWRYGYEAKKNQTQNQDVFAEEPIPTLSPLAQRLRGTNSMLDSSFSVATPGRLLRTPAVARTSTIPATERVRRMYMEQRRSQYRQVKQTSPEKSLLLTPTRRNRVGRVSLEEDNVFIQRDET</sequence>
<feature type="domain" description="Sfi1 spindle body" evidence="1">
    <location>
        <begin position="527"/>
        <end position="802"/>
    </location>
</feature>
<evidence type="ECO:0000313" key="2">
    <source>
        <dbReference type="EMBL" id="KAH3665792.1"/>
    </source>
</evidence>
<reference evidence="2" key="1">
    <citation type="journal article" date="2021" name="Open Biol.">
        <title>Shared evolutionary footprints suggest mitochondrial oxidative damage underlies multiple complex I losses in fungi.</title>
        <authorList>
            <person name="Schikora-Tamarit M.A."/>
            <person name="Marcet-Houben M."/>
            <person name="Nosek J."/>
            <person name="Gabaldon T."/>
        </authorList>
    </citation>
    <scope>NUCLEOTIDE SEQUENCE</scope>
    <source>
        <strain evidence="2">CBS6075</strain>
    </source>
</reference>
<accession>A0A9P8P5U4</accession>
<keyword evidence="3" id="KW-1185">Reference proteome</keyword>
<dbReference type="EMBL" id="JAEUBE010000295">
    <property type="protein sequence ID" value="KAH3665792.1"/>
    <property type="molecule type" value="Genomic_DNA"/>
</dbReference>
<dbReference type="Proteomes" id="UP000769157">
    <property type="component" value="Unassembled WGS sequence"/>
</dbReference>
<proteinExistence type="predicted"/>
<dbReference type="InterPro" id="IPR013665">
    <property type="entry name" value="Sfi1_dom"/>
</dbReference>
<evidence type="ECO:0000313" key="3">
    <source>
        <dbReference type="Proteomes" id="UP000769157"/>
    </source>
</evidence>
<dbReference type="AlphaFoldDB" id="A0A9P8P5U4"/>
<reference evidence="2" key="2">
    <citation type="submission" date="2021-01" db="EMBL/GenBank/DDBJ databases">
        <authorList>
            <person name="Schikora-Tamarit M.A."/>
        </authorList>
    </citation>
    <scope>NUCLEOTIDE SEQUENCE</scope>
    <source>
        <strain evidence="2">CBS6075</strain>
    </source>
</reference>
<dbReference type="Pfam" id="PF08457">
    <property type="entry name" value="Sfi1"/>
    <property type="match status" value="1"/>
</dbReference>
<protein>
    <recommendedName>
        <fullName evidence="1">Sfi1 spindle body domain-containing protein</fullName>
    </recommendedName>
</protein>
<evidence type="ECO:0000259" key="1">
    <source>
        <dbReference type="Pfam" id="PF08457"/>
    </source>
</evidence>
<comment type="caution">
    <text evidence="2">The sequence shown here is derived from an EMBL/GenBank/DDBJ whole genome shotgun (WGS) entry which is preliminary data.</text>
</comment>